<dbReference type="OrthoDB" id="9991317at2759"/>
<keyword evidence="2" id="KW-1185">Reference proteome</keyword>
<dbReference type="Gene3D" id="1.25.40.10">
    <property type="entry name" value="Tetratricopeptide repeat domain"/>
    <property type="match status" value="1"/>
</dbReference>
<reference evidence="1 2" key="1">
    <citation type="journal article" date="2019" name="Fungal Biol. Biotechnol.">
        <title>Draft genome sequence of fastidious pathogen Ceratobasidium theobromae, which causes vascular-streak dieback in Theobroma cacao.</title>
        <authorList>
            <person name="Ali S.S."/>
            <person name="Asman A."/>
            <person name="Shao J."/>
            <person name="Firmansyah A.P."/>
            <person name="Susilo A.W."/>
            <person name="Rosmana A."/>
            <person name="McMahon P."/>
            <person name="Junaid M."/>
            <person name="Guest D."/>
            <person name="Kheng T.Y."/>
            <person name="Meinhardt L.W."/>
            <person name="Bailey B.A."/>
        </authorList>
    </citation>
    <scope>NUCLEOTIDE SEQUENCE [LARGE SCALE GENOMIC DNA]</scope>
    <source>
        <strain evidence="1 2">CT2</strain>
    </source>
</reference>
<proteinExistence type="predicted"/>
<gene>
    <name evidence="1" type="ORF">CTheo_8485</name>
</gene>
<comment type="caution">
    <text evidence="1">The sequence shown here is derived from an EMBL/GenBank/DDBJ whole genome shotgun (WGS) entry which is preliminary data.</text>
</comment>
<evidence type="ECO:0000313" key="1">
    <source>
        <dbReference type="EMBL" id="KAB5588073.1"/>
    </source>
</evidence>
<sequence length="575" mass="65067">MAYNRLGTLRYIDTAIAFLKEALELEPKNGEALMQQAECYEGRFHRLAIPNDITLALDLGTRAYNLMKDTDPRAAKVLGLSWAAKASEYHNTSQQRIDTLDNAIFLLNKALKDYDHKDQALKIEIIFKLGNVIHQKFRSILHESSEKTNQVIKEAISFKKQALSSTRRNHASKAAEYAASLGHTHRDRFVNLDNNKKGTNIYDLKDARKYYEFALENTPVDHPERITRQIGLAIIFKLLYEHSTNELPKREYLDRAVRNLREAIASKVGYTLKREQLNACFHLAMLSQYTAVDLTLEAWSHAMEFIRDLVWVGLAFEEQKRNLIEIVGVTGDAVAAAIIAKQFGSAMEWLDQGRAIVWNQLLVKHTNFKAFPDEPLMVRLAHLAGDLLDSDGAISKGELSELNSQKRRRIAEDFDECIKLAQKCSGFEGLMISPTEIDLRKICQNLNSRVIIINMTKGRCDALSFGDHGVDHVPLGDIYATITAAWKDLKRILALENLRHFFPNERNERTPGPSMLSVLRTMWNAVVLPVLTGLGYNVTVGAMAPSQATNSDIRHCRKSSLWKRRLISLGVQQGP</sequence>
<dbReference type="InterPro" id="IPR011990">
    <property type="entry name" value="TPR-like_helical_dom_sf"/>
</dbReference>
<organism evidence="1 2">
    <name type="scientific">Ceratobasidium theobromae</name>
    <dbReference type="NCBI Taxonomy" id="1582974"/>
    <lineage>
        <taxon>Eukaryota</taxon>
        <taxon>Fungi</taxon>
        <taxon>Dikarya</taxon>
        <taxon>Basidiomycota</taxon>
        <taxon>Agaricomycotina</taxon>
        <taxon>Agaricomycetes</taxon>
        <taxon>Cantharellales</taxon>
        <taxon>Ceratobasidiaceae</taxon>
        <taxon>Ceratobasidium</taxon>
    </lineage>
</organism>
<dbReference type="EMBL" id="SSOP01000587">
    <property type="protein sequence ID" value="KAB5588073.1"/>
    <property type="molecule type" value="Genomic_DNA"/>
</dbReference>
<dbReference type="AlphaFoldDB" id="A0A5N5Q995"/>
<dbReference type="Proteomes" id="UP000383932">
    <property type="component" value="Unassembled WGS sequence"/>
</dbReference>
<protein>
    <submittedName>
        <fullName evidence="1">Aromatic di-alanine and TPR containing protein</fullName>
    </submittedName>
</protein>
<evidence type="ECO:0000313" key="2">
    <source>
        <dbReference type="Proteomes" id="UP000383932"/>
    </source>
</evidence>
<name>A0A5N5Q995_9AGAM</name>
<accession>A0A5N5Q995</accession>